<protein>
    <submittedName>
        <fullName evidence="3">Uncharacterized protein</fullName>
    </submittedName>
</protein>
<evidence type="ECO:0000313" key="4">
    <source>
        <dbReference type="Proteomes" id="UP000024329"/>
    </source>
</evidence>
<dbReference type="AlphaFoldDB" id="A0A031JV94"/>
<comment type="caution">
    <text evidence="3">The sequence shown here is derived from an EMBL/GenBank/DDBJ whole genome shotgun (WGS) entry which is preliminary data.</text>
</comment>
<dbReference type="RefSeq" id="WP_170065941.1">
    <property type="nucleotide sequence ID" value="NZ_BSFC01000005.1"/>
</dbReference>
<dbReference type="EMBL" id="JFYZ01000015">
    <property type="protein sequence ID" value="EZP80804.1"/>
    <property type="molecule type" value="Genomic_DNA"/>
</dbReference>
<reference evidence="3 4" key="1">
    <citation type="submission" date="2014-03" db="EMBL/GenBank/DDBJ databases">
        <title>Whole genome sequence of Novosphingobium resinovorum KF1.</title>
        <authorList>
            <person name="Gan H.M."/>
            <person name="Gan H.Y."/>
            <person name="Chew T.H."/>
            <person name="Savka M.A."/>
        </authorList>
    </citation>
    <scope>NUCLEOTIDE SEQUENCE [LARGE SCALE GENOMIC DNA]</scope>
    <source>
        <strain evidence="3 4">KF1</strain>
    </source>
</reference>
<feature type="region of interest" description="Disordered" evidence="1">
    <location>
        <begin position="23"/>
        <end position="57"/>
    </location>
</feature>
<name>A0A031JV94_9SPHN</name>
<proteinExistence type="predicted"/>
<feature type="chain" id="PRO_5001557003" evidence="2">
    <location>
        <begin position="19"/>
        <end position="57"/>
    </location>
</feature>
<accession>A0A031JV94</accession>
<evidence type="ECO:0000313" key="3">
    <source>
        <dbReference type="EMBL" id="EZP80804.1"/>
    </source>
</evidence>
<sequence length="57" mass="5619">MKKIAFAAFASVAALSLAACGGEPAAEATTDSVETAPEELMTGDATDVPTEAASEAM</sequence>
<dbReference type="PROSITE" id="PS51257">
    <property type="entry name" value="PROKAR_LIPOPROTEIN"/>
    <property type="match status" value="1"/>
</dbReference>
<dbReference type="Proteomes" id="UP000024329">
    <property type="component" value="Unassembled WGS sequence"/>
</dbReference>
<dbReference type="PATRIC" id="fig|158500.4.peg.3289"/>
<evidence type="ECO:0000256" key="1">
    <source>
        <dbReference type="SAM" id="MobiDB-lite"/>
    </source>
</evidence>
<organism evidence="3 4">
    <name type="scientific">Novosphingobium resinovorum</name>
    <dbReference type="NCBI Taxonomy" id="158500"/>
    <lineage>
        <taxon>Bacteria</taxon>
        <taxon>Pseudomonadati</taxon>
        <taxon>Pseudomonadota</taxon>
        <taxon>Alphaproteobacteria</taxon>
        <taxon>Sphingomonadales</taxon>
        <taxon>Sphingomonadaceae</taxon>
        <taxon>Novosphingobium</taxon>
    </lineage>
</organism>
<feature type="signal peptide" evidence="2">
    <location>
        <begin position="1"/>
        <end position="18"/>
    </location>
</feature>
<gene>
    <name evidence="3" type="ORF">BV97_03224</name>
</gene>
<evidence type="ECO:0000256" key="2">
    <source>
        <dbReference type="SAM" id="SignalP"/>
    </source>
</evidence>
<keyword evidence="2" id="KW-0732">Signal</keyword>